<evidence type="ECO:0000256" key="1">
    <source>
        <dbReference type="SAM" id="Phobius"/>
    </source>
</evidence>
<dbReference type="InterPro" id="IPR007359">
    <property type="entry name" value="SigmaE_reg_RseC_MucC"/>
</dbReference>
<accession>A0A2K8LA17</accession>
<protein>
    <submittedName>
        <fullName evidence="2">Positive regulator of sigma(E), RseC/MucC</fullName>
    </submittedName>
</protein>
<dbReference type="KEGG" id="mfn:Ga0123462_0240"/>
<gene>
    <name evidence="2" type="ORF">Ga0123462_0240</name>
</gene>
<dbReference type="Pfam" id="PF04246">
    <property type="entry name" value="RseC_MucC"/>
    <property type="match status" value="1"/>
</dbReference>
<keyword evidence="1" id="KW-1133">Transmembrane helix</keyword>
<dbReference type="Proteomes" id="UP000231637">
    <property type="component" value="Chromosome"/>
</dbReference>
<dbReference type="PIRSF" id="PIRSF004923">
    <property type="entry name" value="RseC"/>
    <property type="match status" value="1"/>
</dbReference>
<sequence>MEQQATVIETDGINATVRGSRASACGGCAGKASCSTMGSWRERLIELQVKNSIGAKAGDEVLLEVPDGLLLKVAFRIYAIPMLMFVVAGGVVSSLATAMHWPAPELLAAVTALLCVPITYLFLLRRKRGSEASLDVRMLRIVGRGEKLIPILPVSASE</sequence>
<evidence type="ECO:0000313" key="2">
    <source>
        <dbReference type="EMBL" id="ATX81116.1"/>
    </source>
</evidence>
<name>A0A2K8LA17_9PROT</name>
<dbReference type="InterPro" id="IPR026268">
    <property type="entry name" value="RseC"/>
</dbReference>
<dbReference type="AlphaFoldDB" id="A0A2K8LA17"/>
<dbReference type="EMBL" id="CP018800">
    <property type="protein sequence ID" value="ATX81116.1"/>
    <property type="molecule type" value="Genomic_DNA"/>
</dbReference>
<dbReference type="PANTHER" id="PTHR35867">
    <property type="entry name" value="PROTEIN RSEC"/>
    <property type="match status" value="1"/>
</dbReference>
<reference evidence="2 3" key="1">
    <citation type="submission" date="2016-12" db="EMBL/GenBank/DDBJ databases">
        <title>Isolation and genomic insights into novel planktonic Zetaproteobacteria from stratified waters of the Chesapeake Bay.</title>
        <authorList>
            <person name="McAllister S.M."/>
            <person name="Kato S."/>
            <person name="Chan C.S."/>
            <person name="Chiu B.K."/>
            <person name="Field E.K."/>
        </authorList>
    </citation>
    <scope>NUCLEOTIDE SEQUENCE [LARGE SCALE GENOMIC DNA]</scope>
    <source>
        <strain evidence="2 3">CP-8</strain>
    </source>
</reference>
<organism evidence="2 3">
    <name type="scientific">Mariprofundus ferrinatatus</name>
    <dbReference type="NCBI Taxonomy" id="1921087"/>
    <lineage>
        <taxon>Bacteria</taxon>
        <taxon>Pseudomonadati</taxon>
        <taxon>Pseudomonadota</taxon>
        <taxon>Candidatius Mariprofundia</taxon>
        <taxon>Mariprofundales</taxon>
        <taxon>Mariprofundaceae</taxon>
        <taxon>Mariprofundus</taxon>
    </lineage>
</organism>
<keyword evidence="3" id="KW-1185">Reference proteome</keyword>
<dbReference type="OrthoDB" id="5296124at2"/>
<keyword evidence="1" id="KW-0472">Membrane</keyword>
<dbReference type="PANTHER" id="PTHR35867:SF1">
    <property type="entry name" value="PROTEIN RSEC"/>
    <property type="match status" value="1"/>
</dbReference>
<keyword evidence="1" id="KW-0812">Transmembrane</keyword>
<feature type="transmembrane region" description="Helical" evidence="1">
    <location>
        <begin position="77"/>
        <end position="100"/>
    </location>
</feature>
<dbReference type="RefSeq" id="WP_100264632.1">
    <property type="nucleotide sequence ID" value="NZ_CP018800.1"/>
</dbReference>
<feature type="transmembrane region" description="Helical" evidence="1">
    <location>
        <begin position="106"/>
        <end position="124"/>
    </location>
</feature>
<proteinExistence type="predicted"/>
<evidence type="ECO:0000313" key="3">
    <source>
        <dbReference type="Proteomes" id="UP000231637"/>
    </source>
</evidence>